<accession>A0AAE0ZRM3</accession>
<evidence type="ECO:0000313" key="3">
    <source>
        <dbReference type="Proteomes" id="UP001283361"/>
    </source>
</evidence>
<evidence type="ECO:0000256" key="1">
    <source>
        <dbReference type="SAM" id="MobiDB-lite"/>
    </source>
</evidence>
<evidence type="ECO:0000313" key="2">
    <source>
        <dbReference type="EMBL" id="KAK3774063.1"/>
    </source>
</evidence>
<dbReference type="AlphaFoldDB" id="A0AAE0ZRM3"/>
<reference evidence="2" key="1">
    <citation type="journal article" date="2023" name="G3 (Bethesda)">
        <title>A reference genome for the long-term kleptoplast-retaining sea slug Elysia crispata morphotype clarki.</title>
        <authorList>
            <person name="Eastman K.E."/>
            <person name="Pendleton A.L."/>
            <person name="Shaikh M.A."/>
            <person name="Suttiyut T."/>
            <person name="Ogas R."/>
            <person name="Tomko P."/>
            <person name="Gavelis G."/>
            <person name="Widhalm J.R."/>
            <person name="Wisecaver J.H."/>
        </authorList>
    </citation>
    <scope>NUCLEOTIDE SEQUENCE</scope>
    <source>
        <strain evidence="2">ECLA1</strain>
    </source>
</reference>
<gene>
    <name evidence="2" type="ORF">RRG08_030145</name>
</gene>
<dbReference type="EMBL" id="JAWDGP010003469">
    <property type="protein sequence ID" value="KAK3774063.1"/>
    <property type="molecule type" value="Genomic_DNA"/>
</dbReference>
<feature type="region of interest" description="Disordered" evidence="1">
    <location>
        <begin position="66"/>
        <end position="114"/>
    </location>
</feature>
<comment type="caution">
    <text evidence="2">The sequence shown here is derived from an EMBL/GenBank/DDBJ whole genome shotgun (WGS) entry which is preliminary data.</text>
</comment>
<keyword evidence="3" id="KW-1185">Reference proteome</keyword>
<protein>
    <submittedName>
        <fullName evidence="2">Uncharacterized protein</fullName>
    </submittedName>
</protein>
<organism evidence="2 3">
    <name type="scientific">Elysia crispata</name>
    <name type="common">lettuce slug</name>
    <dbReference type="NCBI Taxonomy" id="231223"/>
    <lineage>
        <taxon>Eukaryota</taxon>
        <taxon>Metazoa</taxon>
        <taxon>Spiralia</taxon>
        <taxon>Lophotrochozoa</taxon>
        <taxon>Mollusca</taxon>
        <taxon>Gastropoda</taxon>
        <taxon>Heterobranchia</taxon>
        <taxon>Euthyneura</taxon>
        <taxon>Panpulmonata</taxon>
        <taxon>Sacoglossa</taxon>
        <taxon>Placobranchoidea</taxon>
        <taxon>Plakobranchidae</taxon>
        <taxon>Elysia</taxon>
    </lineage>
</organism>
<name>A0AAE0ZRM3_9GAST</name>
<proteinExistence type="predicted"/>
<dbReference type="Proteomes" id="UP001283361">
    <property type="component" value="Unassembled WGS sequence"/>
</dbReference>
<sequence>MPDSAESRSSGAAFEFYLCLIIFRLFETSVTLFPTPPPLLHRETASSVLGLPASFGNQRGEVLISPSLSHHQARPTRDQAGWSGDSQRFPPECRGTWSPPFFSGTGPNPLANPS</sequence>